<dbReference type="Proteomes" id="UP000190541">
    <property type="component" value="Unassembled WGS sequence"/>
</dbReference>
<proteinExistence type="predicted"/>
<dbReference type="EMBL" id="FUYS01000013">
    <property type="protein sequence ID" value="SKB91921.1"/>
    <property type="molecule type" value="Genomic_DNA"/>
</dbReference>
<sequence>MYTAIKGIYENGKITFTEEPPVKSKAEVMITFLTGQDSAEKVLKGKVKIGLLEGKIKLPEDFNEPLDDLKDYM</sequence>
<gene>
    <name evidence="1" type="ORF">SAMN05660226_03824</name>
</gene>
<evidence type="ECO:0008006" key="3">
    <source>
        <dbReference type="Google" id="ProtNLM"/>
    </source>
</evidence>
<evidence type="ECO:0000313" key="2">
    <source>
        <dbReference type="Proteomes" id="UP000190541"/>
    </source>
</evidence>
<dbReference type="OrthoDB" id="7064984at2"/>
<evidence type="ECO:0000313" key="1">
    <source>
        <dbReference type="EMBL" id="SKB91921.1"/>
    </source>
</evidence>
<protein>
    <recommendedName>
        <fullName evidence="3">DUF2281 domain-containing protein</fullName>
    </recommendedName>
</protein>
<dbReference type="AlphaFoldDB" id="A0A1T5F717"/>
<name>A0A1T5F717_9SPHI</name>
<dbReference type="RefSeq" id="WP_079718444.1">
    <property type="nucleotide sequence ID" value="NZ_FUYS01000013.1"/>
</dbReference>
<keyword evidence="2" id="KW-1185">Reference proteome</keyword>
<organism evidence="1 2">
    <name type="scientific">Parapedobacter luteus</name>
    <dbReference type="NCBI Taxonomy" id="623280"/>
    <lineage>
        <taxon>Bacteria</taxon>
        <taxon>Pseudomonadati</taxon>
        <taxon>Bacteroidota</taxon>
        <taxon>Sphingobacteriia</taxon>
        <taxon>Sphingobacteriales</taxon>
        <taxon>Sphingobacteriaceae</taxon>
        <taxon>Parapedobacter</taxon>
    </lineage>
</organism>
<reference evidence="1 2" key="1">
    <citation type="submission" date="2017-02" db="EMBL/GenBank/DDBJ databases">
        <authorList>
            <person name="Peterson S.W."/>
        </authorList>
    </citation>
    <scope>NUCLEOTIDE SEQUENCE [LARGE SCALE GENOMIC DNA]</scope>
    <source>
        <strain evidence="1 2">DSM 22899</strain>
    </source>
</reference>
<dbReference type="STRING" id="623280.SAMN05660226_03824"/>
<accession>A0A1T5F717</accession>